<sequence>MKYKKIGDICSVITDYVANGSFSSLKQNVEYQQHGYAAVIRLKDYRNNFNGPFEYVSKRSYEFLKKTKLMGGEIIISNVGANIGTVFKVPNLKCGMTLGPNSIMIKTKYVDDYYYYLLKSNYGQSLINSIVSGSAQPKFNKTDFKKLEVPVPTLEEQKEIVGHLTTIDNKIHKNNQINDNLVA</sequence>
<gene>
    <name evidence="5" type="ORF">GIX80_03370</name>
</gene>
<dbReference type="PANTHER" id="PTHR30408:SF12">
    <property type="entry name" value="TYPE I RESTRICTION ENZYME MJAVIII SPECIFICITY SUBUNIT"/>
    <property type="match status" value="1"/>
</dbReference>
<name>A0AB36AE82_LIMRT</name>
<feature type="domain" description="Type I restriction modification DNA specificity" evidence="4">
    <location>
        <begin position="2"/>
        <end position="179"/>
    </location>
</feature>
<dbReference type="RefSeq" id="WP_153706146.1">
    <property type="nucleotide sequence ID" value="NZ_WJMZ01000003.1"/>
</dbReference>
<proteinExistence type="inferred from homology"/>
<evidence type="ECO:0000256" key="3">
    <source>
        <dbReference type="ARBA" id="ARBA00023125"/>
    </source>
</evidence>
<evidence type="ECO:0000313" key="6">
    <source>
        <dbReference type="Proteomes" id="UP000441557"/>
    </source>
</evidence>
<dbReference type="GO" id="GO:0009307">
    <property type="term" value="P:DNA restriction-modification system"/>
    <property type="evidence" value="ECO:0007669"/>
    <property type="project" value="UniProtKB-KW"/>
</dbReference>
<evidence type="ECO:0000313" key="5">
    <source>
        <dbReference type="EMBL" id="MRG83439.1"/>
    </source>
</evidence>
<dbReference type="GO" id="GO:0003677">
    <property type="term" value="F:DNA binding"/>
    <property type="evidence" value="ECO:0007669"/>
    <property type="project" value="UniProtKB-KW"/>
</dbReference>
<dbReference type="InterPro" id="IPR044946">
    <property type="entry name" value="Restrct_endonuc_typeI_TRD_sf"/>
</dbReference>
<evidence type="ECO:0000256" key="2">
    <source>
        <dbReference type="ARBA" id="ARBA00022747"/>
    </source>
</evidence>
<dbReference type="SUPFAM" id="SSF116734">
    <property type="entry name" value="DNA methylase specificity domain"/>
    <property type="match status" value="1"/>
</dbReference>
<dbReference type="InterPro" id="IPR052021">
    <property type="entry name" value="Type-I_RS_S_subunit"/>
</dbReference>
<evidence type="ECO:0000256" key="1">
    <source>
        <dbReference type="ARBA" id="ARBA00010923"/>
    </source>
</evidence>
<comment type="caution">
    <text evidence="5">The sequence shown here is derived from an EMBL/GenBank/DDBJ whole genome shotgun (WGS) entry which is preliminary data.</text>
</comment>
<organism evidence="5 6">
    <name type="scientific">Limosilactobacillus reuteri</name>
    <name type="common">Lactobacillus reuteri</name>
    <dbReference type="NCBI Taxonomy" id="1598"/>
    <lineage>
        <taxon>Bacteria</taxon>
        <taxon>Bacillati</taxon>
        <taxon>Bacillota</taxon>
        <taxon>Bacilli</taxon>
        <taxon>Lactobacillales</taxon>
        <taxon>Lactobacillaceae</taxon>
        <taxon>Limosilactobacillus</taxon>
    </lineage>
</organism>
<dbReference type="AlphaFoldDB" id="A0AB36AE82"/>
<dbReference type="EMBL" id="WJMZ01000003">
    <property type="protein sequence ID" value="MRG83439.1"/>
    <property type="molecule type" value="Genomic_DNA"/>
</dbReference>
<comment type="similarity">
    <text evidence="1">Belongs to the type-I restriction system S methylase family.</text>
</comment>
<accession>A0AB36AE82</accession>
<dbReference type="Proteomes" id="UP000441557">
    <property type="component" value="Unassembled WGS sequence"/>
</dbReference>
<reference evidence="5 6" key="1">
    <citation type="submission" date="2019-11" db="EMBL/GenBank/DDBJ databases">
        <title>Draft genome sequence of 12 host-associated Lactobacillus reuteri rodent strains.</title>
        <authorList>
            <person name="Zhang S."/>
            <person name="Ozcam M."/>
            <person name="Van Pijkeren J.P."/>
        </authorList>
    </citation>
    <scope>NUCLEOTIDE SEQUENCE [LARGE SCALE GENOMIC DNA]</scope>
    <source>
        <strain evidence="5 6">L1604-1</strain>
    </source>
</reference>
<dbReference type="Gene3D" id="3.90.220.20">
    <property type="entry name" value="DNA methylase specificity domains"/>
    <property type="match status" value="1"/>
</dbReference>
<dbReference type="Pfam" id="PF01420">
    <property type="entry name" value="Methylase_S"/>
    <property type="match status" value="1"/>
</dbReference>
<dbReference type="PANTHER" id="PTHR30408">
    <property type="entry name" value="TYPE-1 RESTRICTION ENZYME ECOKI SPECIFICITY PROTEIN"/>
    <property type="match status" value="1"/>
</dbReference>
<keyword evidence="3" id="KW-0238">DNA-binding</keyword>
<keyword evidence="2" id="KW-0680">Restriction system</keyword>
<evidence type="ECO:0000259" key="4">
    <source>
        <dbReference type="Pfam" id="PF01420"/>
    </source>
</evidence>
<dbReference type="InterPro" id="IPR000055">
    <property type="entry name" value="Restrct_endonuc_typeI_TRD"/>
</dbReference>
<protein>
    <submittedName>
        <fullName evidence="5">Type I R/M system specificity subunit</fullName>
    </submittedName>
</protein>